<evidence type="ECO:0000256" key="1">
    <source>
        <dbReference type="SAM" id="Coils"/>
    </source>
</evidence>
<protein>
    <submittedName>
        <fullName evidence="3">Septum formation initiator family protein</fullName>
    </submittedName>
</protein>
<feature type="signal peptide" evidence="2">
    <location>
        <begin position="1"/>
        <end position="20"/>
    </location>
</feature>
<evidence type="ECO:0000313" key="4">
    <source>
        <dbReference type="Proteomes" id="UP000886876"/>
    </source>
</evidence>
<dbReference type="AlphaFoldDB" id="A0A9D1K9D7"/>
<dbReference type="EMBL" id="DVJS01000194">
    <property type="protein sequence ID" value="HIS97856.1"/>
    <property type="molecule type" value="Genomic_DNA"/>
</dbReference>
<dbReference type="Proteomes" id="UP000886876">
    <property type="component" value="Unassembled WGS sequence"/>
</dbReference>
<evidence type="ECO:0000313" key="3">
    <source>
        <dbReference type="EMBL" id="HIS97856.1"/>
    </source>
</evidence>
<accession>A0A9D1K9D7</accession>
<name>A0A9D1K9D7_9FIRM</name>
<keyword evidence="1" id="KW-0175">Coiled coil</keyword>
<reference evidence="3" key="1">
    <citation type="submission" date="2020-10" db="EMBL/GenBank/DDBJ databases">
        <authorList>
            <person name="Gilroy R."/>
        </authorList>
    </citation>
    <scope>NUCLEOTIDE SEQUENCE</scope>
    <source>
        <strain evidence="3">ChiHecec3B27-6122</strain>
    </source>
</reference>
<evidence type="ECO:0000256" key="2">
    <source>
        <dbReference type="SAM" id="SignalP"/>
    </source>
</evidence>
<gene>
    <name evidence="3" type="ORF">IAD42_07780</name>
</gene>
<proteinExistence type="predicted"/>
<organism evidence="3 4">
    <name type="scientific">Candidatus Scatomorpha pullistercoris</name>
    <dbReference type="NCBI Taxonomy" id="2840929"/>
    <lineage>
        <taxon>Bacteria</taxon>
        <taxon>Bacillati</taxon>
        <taxon>Bacillota</taxon>
        <taxon>Clostridia</taxon>
        <taxon>Eubacteriales</taxon>
        <taxon>Candidatus Scatomorpha</taxon>
    </lineage>
</organism>
<comment type="caution">
    <text evidence="3">The sequence shown here is derived from an EMBL/GenBank/DDBJ whole genome shotgun (WGS) entry which is preliminary data.</text>
</comment>
<dbReference type="InterPro" id="IPR007060">
    <property type="entry name" value="FtsL/DivIC"/>
</dbReference>
<reference evidence="3" key="2">
    <citation type="journal article" date="2021" name="PeerJ">
        <title>Extensive microbial diversity within the chicken gut microbiome revealed by metagenomics and culture.</title>
        <authorList>
            <person name="Gilroy R."/>
            <person name="Ravi A."/>
            <person name="Getino M."/>
            <person name="Pursley I."/>
            <person name="Horton D.L."/>
            <person name="Alikhan N.F."/>
            <person name="Baker D."/>
            <person name="Gharbi K."/>
            <person name="Hall N."/>
            <person name="Watson M."/>
            <person name="Adriaenssens E.M."/>
            <person name="Foster-Nyarko E."/>
            <person name="Jarju S."/>
            <person name="Secka A."/>
            <person name="Antonio M."/>
            <person name="Oren A."/>
            <person name="Chaudhuri R.R."/>
            <person name="La Ragione R."/>
            <person name="Hildebrand F."/>
            <person name="Pallen M.J."/>
        </authorList>
    </citation>
    <scope>NUCLEOTIDE SEQUENCE</scope>
    <source>
        <strain evidence="3">ChiHecec3B27-6122</strain>
    </source>
</reference>
<feature type="coiled-coil region" evidence="1">
    <location>
        <begin position="23"/>
        <end position="50"/>
    </location>
</feature>
<keyword evidence="2" id="KW-0732">Signal</keyword>
<sequence length="89" mass="9353">MITLAAAVSLYALASLTATAAELKACETELEGLGAEAEELEKENSRLLTLTQGGLDEDTAERLARERLGLAYPGDIIILSGDHELHTGG</sequence>
<dbReference type="Pfam" id="PF04977">
    <property type="entry name" value="DivIC"/>
    <property type="match status" value="1"/>
</dbReference>
<feature type="chain" id="PRO_5038756058" evidence="2">
    <location>
        <begin position="21"/>
        <end position="89"/>
    </location>
</feature>